<keyword evidence="2" id="KW-0812">Transmembrane</keyword>
<feature type="transmembrane region" description="Helical" evidence="2">
    <location>
        <begin position="344"/>
        <end position="361"/>
    </location>
</feature>
<reference evidence="3 4" key="1">
    <citation type="journal article" date="2014" name="PLoS Genet.">
        <title>Phylogenetically driven sequencing of extremely halophilic archaea reveals strategies for static and dynamic osmo-response.</title>
        <authorList>
            <person name="Becker E.A."/>
            <person name="Seitzer P.M."/>
            <person name="Tritt A."/>
            <person name="Larsen D."/>
            <person name="Krusor M."/>
            <person name="Yao A.I."/>
            <person name="Wu D."/>
            <person name="Madern D."/>
            <person name="Eisen J.A."/>
            <person name="Darling A.E."/>
            <person name="Facciotti M.T."/>
        </authorList>
    </citation>
    <scope>NUCLEOTIDE SEQUENCE [LARGE SCALE GENOMIC DNA]</scope>
    <source>
        <strain evidence="3 4">GA33</strain>
    </source>
</reference>
<gene>
    <name evidence="3" type="ORF">C496_14892</name>
</gene>
<keyword evidence="4" id="KW-1185">Reference proteome</keyword>
<comment type="caution">
    <text evidence="3">The sequence shown here is derived from an EMBL/GenBank/DDBJ whole genome shotgun (WGS) entry which is preliminary data.</text>
</comment>
<keyword evidence="1" id="KW-0677">Repeat</keyword>
<dbReference type="STRING" id="1114856.GCA_000383975_04602"/>
<dbReference type="PANTHER" id="PTHR47485:SF1">
    <property type="entry name" value="THYLAKOID LUMENAL 17.4 KDA PROTEIN, CHLOROPLASTIC"/>
    <property type="match status" value="1"/>
</dbReference>
<dbReference type="SUPFAM" id="SSF141571">
    <property type="entry name" value="Pentapeptide repeat-like"/>
    <property type="match status" value="1"/>
</dbReference>
<proteinExistence type="predicted"/>
<evidence type="ECO:0000256" key="1">
    <source>
        <dbReference type="ARBA" id="ARBA00022737"/>
    </source>
</evidence>
<dbReference type="EMBL" id="AOHW01000038">
    <property type="protein sequence ID" value="ELY39154.1"/>
    <property type="molecule type" value="Genomic_DNA"/>
</dbReference>
<organism evidence="3 4">
    <name type="scientific">Natronorubrum tibetense GA33</name>
    <dbReference type="NCBI Taxonomy" id="1114856"/>
    <lineage>
        <taxon>Archaea</taxon>
        <taxon>Methanobacteriati</taxon>
        <taxon>Methanobacteriota</taxon>
        <taxon>Stenosarchaea group</taxon>
        <taxon>Halobacteria</taxon>
        <taxon>Halobacteriales</taxon>
        <taxon>Natrialbaceae</taxon>
        <taxon>Natronorubrum</taxon>
    </lineage>
</organism>
<protein>
    <submittedName>
        <fullName evidence="3">Voltage-gated potassium channel</fullName>
    </submittedName>
</protein>
<dbReference type="eggNOG" id="arCOG03124">
    <property type="taxonomic scope" value="Archaea"/>
</dbReference>
<dbReference type="GO" id="GO:0034220">
    <property type="term" value="P:monoatomic ion transmembrane transport"/>
    <property type="evidence" value="ECO:0007669"/>
    <property type="project" value="UniProtKB-KW"/>
</dbReference>
<dbReference type="PATRIC" id="fig|1114856.3.peg.3081"/>
<keyword evidence="3" id="KW-0407">Ion channel</keyword>
<dbReference type="Gene3D" id="2.160.20.80">
    <property type="entry name" value="E3 ubiquitin-protein ligase SopA"/>
    <property type="match status" value="2"/>
</dbReference>
<dbReference type="PANTHER" id="PTHR47485">
    <property type="entry name" value="THYLAKOID LUMENAL 17.4 KDA PROTEIN, CHLOROPLASTIC"/>
    <property type="match status" value="1"/>
</dbReference>
<evidence type="ECO:0000256" key="2">
    <source>
        <dbReference type="SAM" id="Phobius"/>
    </source>
</evidence>
<feature type="transmembrane region" description="Helical" evidence="2">
    <location>
        <begin position="381"/>
        <end position="401"/>
    </location>
</feature>
<keyword evidence="3" id="KW-0813">Transport</keyword>
<dbReference type="AlphaFoldDB" id="M0QT83"/>
<keyword evidence="3" id="KW-0406">Ion transport</keyword>
<dbReference type="InterPro" id="IPR001646">
    <property type="entry name" value="5peptide_repeat"/>
</dbReference>
<sequence length="406" mass="45949">MDLYNANFSESDLTNANFQGTQLDLADFSEANLRSTKFNSEATNLTGACFEEADCIDTRFQHATLHNANFRSSNMPSAKLQHADAADAVFIDSELHDAKIICTNLRSAELDGAELHQADCGKAMLESASLVDSDLRGTSLVDADLFDTDLRDAEVDHKTNFGTQICREFIADRNAEWDIIKEKTGFSSDICGERGPISDSDPEDTYHSRREEYMQGLKYRYQVLAAFNRLITRCPISSSHDCSLDDLEDAEEIYRNIKQLFRENPVPEQRRQFNIREKETSRKIAYSRGEISWFRWTVLRWTMKYGESTKQVLLASLGAILLGAVIYPIWGIQRSSGEIIRYRFSGNFSIEYIFDFLFYSLRRFISTSDGGLTPLGPNEWIALGQTAIGTLLLAMLVFVLGRRATS</sequence>
<dbReference type="Proteomes" id="UP000011599">
    <property type="component" value="Unassembled WGS sequence"/>
</dbReference>
<keyword evidence="2" id="KW-1133">Transmembrane helix</keyword>
<name>M0QT83_9EURY</name>
<keyword evidence="2" id="KW-0472">Membrane</keyword>
<accession>M0QT83</accession>
<dbReference type="Pfam" id="PF00805">
    <property type="entry name" value="Pentapeptide"/>
    <property type="match status" value="3"/>
</dbReference>
<dbReference type="eggNOG" id="arCOG03127">
    <property type="taxonomic scope" value="Archaea"/>
</dbReference>
<evidence type="ECO:0000313" key="3">
    <source>
        <dbReference type="EMBL" id="ELY39154.1"/>
    </source>
</evidence>
<feature type="transmembrane region" description="Helical" evidence="2">
    <location>
        <begin position="312"/>
        <end position="332"/>
    </location>
</feature>
<evidence type="ECO:0000313" key="4">
    <source>
        <dbReference type="Proteomes" id="UP000011599"/>
    </source>
</evidence>